<dbReference type="InterPro" id="IPR032710">
    <property type="entry name" value="NTF2-like_dom_sf"/>
</dbReference>
<feature type="transmembrane region" description="Helical" evidence="2">
    <location>
        <begin position="86"/>
        <end position="106"/>
    </location>
</feature>
<proteinExistence type="predicted"/>
<dbReference type="AlphaFoldDB" id="A0A0G3BMY7"/>
<evidence type="ECO:0000256" key="3">
    <source>
        <dbReference type="SAM" id="SignalP"/>
    </source>
</evidence>
<accession>A0A0G3BMY7</accession>
<evidence type="ECO:0000256" key="1">
    <source>
        <dbReference type="SAM" id="MobiDB-lite"/>
    </source>
</evidence>
<dbReference type="SMART" id="SM00978">
    <property type="entry name" value="Tim44"/>
    <property type="match status" value="1"/>
</dbReference>
<dbReference type="STRING" id="413882.AAW51_1214"/>
<evidence type="ECO:0000259" key="4">
    <source>
        <dbReference type="SMART" id="SM00978"/>
    </source>
</evidence>
<gene>
    <name evidence="5" type="ORF">AAW51_1214</name>
</gene>
<feature type="chain" id="PRO_5002552015" evidence="3">
    <location>
        <begin position="26"/>
        <end position="324"/>
    </location>
</feature>
<name>A0A0G3BMY7_9BURK</name>
<dbReference type="InterPro" id="IPR007379">
    <property type="entry name" value="Tim44-like_dom"/>
</dbReference>
<organism evidence="5 6">
    <name type="scientific">Caldimonas brevitalea</name>
    <dbReference type="NCBI Taxonomy" id="413882"/>
    <lineage>
        <taxon>Bacteria</taxon>
        <taxon>Pseudomonadati</taxon>
        <taxon>Pseudomonadota</taxon>
        <taxon>Betaproteobacteria</taxon>
        <taxon>Burkholderiales</taxon>
        <taxon>Sphaerotilaceae</taxon>
        <taxon>Caldimonas</taxon>
    </lineage>
</organism>
<keyword evidence="2" id="KW-1133">Transmembrane helix</keyword>
<feature type="region of interest" description="Disordered" evidence="1">
    <location>
        <begin position="34"/>
        <end position="59"/>
    </location>
</feature>
<keyword evidence="6" id="KW-1185">Reference proteome</keyword>
<evidence type="ECO:0000256" key="2">
    <source>
        <dbReference type="SAM" id="Phobius"/>
    </source>
</evidence>
<feature type="signal peptide" evidence="3">
    <location>
        <begin position="1"/>
        <end position="25"/>
    </location>
</feature>
<dbReference type="SUPFAM" id="SSF54427">
    <property type="entry name" value="NTF2-like"/>
    <property type="match status" value="1"/>
</dbReference>
<dbReference type="PANTHER" id="PTHR41542">
    <property type="entry name" value="BLL5807 PROTEIN"/>
    <property type="match status" value="1"/>
</dbReference>
<dbReference type="Pfam" id="PF04280">
    <property type="entry name" value="Tim44"/>
    <property type="match status" value="1"/>
</dbReference>
<feature type="domain" description="Tim44-like" evidence="4">
    <location>
        <begin position="191"/>
        <end position="322"/>
    </location>
</feature>
<sequence>MNLYKLVLSFCCAALLGPFGGPAAAARLASGETGAQPSADSGARGATWSGGATAAGMQRGGEEEFRAGLPAAAESLDRSDAGQERAWIGGLASGLGLSALLARLGVGAGVADWTVAGLALVLLGALGWGLWRAARRFLPGGGAPLAFQDGPQTKPRSGGRSSFAASGYEPASLAPESSVHYGPSGGIDEVASRTGEFRWGVPKGFDAAGFLQSAKRNFVLLQEAWDRADLEALRALMTDDMLGHIRLQLAERGDQPNRTDVVTLQAELLGVEDVGTTFLASVEFSGMIREEITSGAAPFREVWNLTKPRDGSSGWLLAGVQALQ</sequence>
<dbReference type="EMBL" id="CP011371">
    <property type="protein sequence ID" value="AKJ27905.1"/>
    <property type="molecule type" value="Genomic_DNA"/>
</dbReference>
<evidence type="ECO:0000313" key="6">
    <source>
        <dbReference type="Proteomes" id="UP000035352"/>
    </source>
</evidence>
<feature type="transmembrane region" description="Helical" evidence="2">
    <location>
        <begin position="113"/>
        <end position="131"/>
    </location>
</feature>
<keyword evidence="3" id="KW-0732">Signal</keyword>
<protein>
    <submittedName>
        <fullName evidence="5">Membrane protein</fullName>
    </submittedName>
</protein>
<feature type="compositionally biased region" description="Low complexity" evidence="1">
    <location>
        <begin position="41"/>
        <end position="56"/>
    </location>
</feature>
<reference evidence="5 6" key="1">
    <citation type="submission" date="2015-05" db="EMBL/GenBank/DDBJ databases">
        <authorList>
            <person name="Tang B."/>
            <person name="Yu Y."/>
        </authorList>
    </citation>
    <scope>NUCLEOTIDE SEQUENCE [LARGE SCALE GENOMIC DNA]</scope>
    <source>
        <strain evidence="5 6">DSM 7029</strain>
    </source>
</reference>
<feature type="region of interest" description="Disordered" evidence="1">
    <location>
        <begin position="146"/>
        <end position="167"/>
    </location>
</feature>
<keyword evidence="2" id="KW-0472">Membrane</keyword>
<evidence type="ECO:0000313" key="5">
    <source>
        <dbReference type="EMBL" id="AKJ27905.1"/>
    </source>
</evidence>
<dbReference type="Proteomes" id="UP000035352">
    <property type="component" value="Chromosome"/>
</dbReference>
<feature type="compositionally biased region" description="Low complexity" evidence="1">
    <location>
        <begin position="156"/>
        <end position="167"/>
    </location>
</feature>
<dbReference type="KEGG" id="pbh:AAW51_1214"/>
<dbReference type="PATRIC" id="fig|413882.6.peg.1277"/>
<keyword evidence="2" id="KW-0812">Transmembrane</keyword>
<dbReference type="PANTHER" id="PTHR41542:SF1">
    <property type="entry name" value="BLL5807 PROTEIN"/>
    <property type="match status" value="1"/>
</dbReference>